<name>A0AAX6MC15_9PEZI</name>
<comment type="caution">
    <text evidence="4">The sequence shown here is derived from an EMBL/GenBank/DDBJ whole genome shotgun (WGS) entry which is preliminary data.</text>
</comment>
<dbReference type="Proteomes" id="UP001369815">
    <property type="component" value="Unassembled WGS sequence"/>
</dbReference>
<evidence type="ECO:0000313" key="4">
    <source>
        <dbReference type="EMBL" id="KAK6950185.1"/>
    </source>
</evidence>
<organism evidence="4 5">
    <name type="scientific">Daldinia eschscholtzii</name>
    <dbReference type="NCBI Taxonomy" id="292717"/>
    <lineage>
        <taxon>Eukaryota</taxon>
        <taxon>Fungi</taxon>
        <taxon>Dikarya</taxon>
        <taxon>Ascomycota</taxon>
        <taxon>Pezizomycotina</taxon>
        <taxon>Sordariomycetes</taxon>
        <taxon>Xylariomycetidae</taxon>
        <taxon>Xylariales</taxon>
        <taxon>Hypoxylaceae</taxon>
        <taxon>Daldinia</taxon>
    </lineage>
</organism>
<dbReference type="GO" id="GO:0016301">
    <property type="term" value="F:kinase activity"/>
    <property type="evidence" value="ECO:0007669"/>
    <property type="project" value="InterPro"/>
</dbReference>
<dbReference type="InterPro" id="IPR010488">
    <property type="entry name" value="Zeta_toxin_domain"/>
</dbReference>
<dbReference type="Pfam" id="PF06414">
    <property type="entry name" value="Zeta_toxin"/>
    <property type="match status" value="1"/>
</dbReference>
<gene>
    <name evidence="4" type="ORF">Daesc_008511</name>
</gene>
<sequence>MMDIDPQSYILSEEESRGIFERDILPFELSGLSAAVIPESSNGNGTDRTPLAVLLIGQTGAGKTRAAPAIKSALIRPRSGERLAHFVADTYKKFHPAYRTILATRPAFASPATSPDARRWLAMAASYAASQRANVLIESAARHPGDFADLARLFRAEGYRVEVAILAVPAALSRLGILTRFYEKLPEAGPQGGLPLRLTPRKVHDESYAGLLEAAAFVDFSDAVDQVVLVRRDNLVAYANERIKNVDNGNGWKREPGTAEAVLVERERPLTFGERIGAELSLQKLRKMNVPGLENQLVEIEGMLEPLLGTPDDLMHLPLKPLDSLRSDRINIETGLTLGGTP</sequence>
<dbReference type="InterPro" id="IPR027417">
    <property type="entry name" value="P-loop_NTPase"/>
</dbReference>
<keyword evidence="1" id="KW-0547">Nucleotide-binding</keyword>
<dbReference type="SUPFAM" id="SSF52540">
    <property type="entry name" value="P-loop containing nucleoside triphosphate hydrolases"/>
    <property type="match status" value="1"/>
</dbReference>
<accession>A0AAX6MC15</accession>
<feature type="domain" description="Zeta toxin" evidence="3">
    <location>
        <begin position="44"/>
        <end position="241"/>
    </location>
</feature>
<keyword evidence="5" id="KW-1185">Reference proteome</keyword>
<protein>
    <recommendedName>
        <fullName evidence="3">Zeta toxin domain-containing protein</fullName>
    </recommendedName>
</protein>
<proteinExistence type="predicted"/>
<evidence type="ECO:0000256" key="1">
    <source>
        <dbReference type="ARBA" id="ARBA00022741"/>
    </source>
</evidence>
<reference evidence="4 5" key="1">
    <citation type="journal article" date="2024" name="Front Chem Biol">
        <title>Unveiling the potential of Daldinia eschscholtzii MFLUCC 19-0629 through bioactivity and bioinformatics studies for enhanced sustainable agriculture production.</title>
        <authorList>
            <person name="Brooks S."/>
            <person name="Weaver J.A."/>
            <person name="Klomchit A."/>
            <person name="Alharthi S.A."/>
            <person name="Onlamun T."/>
            <person name="Nurani R."/>
            <person name="Vong T.K."/>
            <person name="Alberti F."/>
            <person name="Greco C."/>
        </authorList>
    </citation>
    <scope>NUCLEOTIDE SEQUENCE [LARGE SCALE GENOMIC DNA]</scope>
    <source>
        <strain evidence="4">MFLUCC 19-0629</strain>
    </source>
</reference>
<dbReference type="GO" id="GO:0005524">
    <property type="term" value="F:ATP binding"/>
    <property type="evidence" value="ECO:0007669"/>
    <property type="project" value="UniProtKB-KW"/>
</dbReference>
<evidence type="ECO:0000256" key="2">
    <source>
        <dbReference type="ARBA" id="ARBA00022840"/>
    </source>
</evidence>
<dbReference type="AlphaFoldDB" id="A0AAX6MC15"/>
<keyword evidence="2" id="KW-0067">ATP-binding</keyword>
<evidence type="ECO:0000259" key="3">
    <source>
        <dbReference type="Pfam" id="PF06414"/>
    </source>
</evidence>
<dbReference type="EMBL" id="JBANMG010000008">
    <property type="protein sequence ID" value="KAK6950185.1"/>
    <property type="molecule type" value="Genomic_DNA"/>
</dbReference>
<dbReference type="Gene3D" id="3.40.50.300">
    <property type="entry name" value="P-loop containing nucleotide triphosphate hydrolases"/>
    <property type="match status" value="1"/>
</dbReference>
<evidence type="ECO:0000313" key="5">
    <source>
        <dbReference type="Proteomes" id="UP001369815"/>
    </source>
</evidence>